<evidence type="ECO:0000256" key="1">
    <source>
        <dbReference type="ARBA" id="ARBA00004496"/>
    </source>
</evidence>
<dbReference type="RefSeq" id="WP_201312387.1">
    <property type="nucleotide sequence ID" value="NZ_BLYI01000073.1"/>
</dbReference>
<comment type="caution">
    <text evidence="8">The sequence shown here is derived from an EMBL/GenBank/DDBJ whole genome shotgun (WGS) entry which is preliminary data.</text>
</comment>
<dbReference type="Gene3D" id="1.10.10.10">
    <property type="entry name" value="Winged helix-like DNA-binding domain superfamily/Winged helix DNA-binding domain"/>
    <property type="match status" value="2"/>
</dbReference>
<evidence type="ECO:0000256" key="2">
    <source>
        <dbReference type="ARBA" id="ARBA00009695"/>
    </source>
</evidence>
<dbReference type="GO" id="GO:0006282">
    <property type="term" value="P:regulation of DNA repair"/>
    <property type="evidence" value="ECO:0007669"/>
    <property type="project" value="UniProtKB-UniRule"/>
</dbReference>
<dbReference type="AlphaFoldDB" id="A0A916QC18"/>
<dbReference type="InterPro" id="IPR036388">
    <property type="entry name" value="WH-like_DNA-bd_sf"/>
</dbReference>
<evidence type="ECO:0000256" key="5">
    <source>
        <dbReference type="HAMAP-Rule" id="MF_01114"/>
    </source>
</evidence>
<gene>
    <name evidence="5" type="primary">recX</name>
    <name evidence="8" type="ORF">ANBU17_30920</name>
</gene>
<dbReference type="EMBL" id="BLYI01000073">
    <property type="protein sequence ID" value="GFO86745.1"/>
    <property type="molecule type" value="Genomic_DNA"/>
</dbReference>
<evidence type="ECO:0000259" key="6">
    <source>
        <dbReference type="Pfam" id="PF02631"/>
    </source>
</evidence>
<feature type="domain" description="RecX first three-helical" evidence="7">
    <location>
        <begin position="58"/>
        <end position="95"/>
    </location>
</feature>
<keyword evidence="9" id="KW-1185">Reference proteome</keyword>
<dbReference type="InterPro" id="IPR053926">
    <property type="entry name" value="RecX_HTH_1st"/>
</dbReference>
<dbReference type="Pfam" id="PF21982">
    <property type="entry name" value="RecX_HTH1"/>
    <property type="match status" value="1"/>
</dbReference>
<evidence type="ECO:0000313" key="8">
    <source>
        <dbReference type="EMBL" id="GFO86745.1"/>
    </source>
</evidence>
<feature type="domain" description="RecX second three-helical" evidence="6">
    <location>
        <begin position="104"/>
        <end position="140"/>
    </location>
</feature>
<dbReference type="InterPro" id="IPR003783">
    <property type="entry name" value="Regulatory_RecX"/>
</dbReference>
<evidence type="ECO:0000313" key="9">
    <source>
        <dbReference type="Proteomes" id="UP000613208"/>
    </source>
</evidence>
<dbReference type="PANTHER" id="PTHR33602:SF1">
    <property type="entry name" value="REGULATORY PROTEIN RECX FAMILY PROTEIN"/>
    <property type="match status" value="1"/>
</dbReference>
<evidence type="ECO:0000256" key="3">
    <source>
        <dbReference type="ARBA" id="ARBA00018111"/>
    </source>
</evidence>
<protein>
    <recommendedName>
        <fullName evidence="3 5">Regulatory protein RecX</fullName>
    </recommendedName>
</protein>
<reference evidence="8" key="1">
    <citation type="submission" date="2020-06" db="EMBL/GenBank/DDBJ databases">
        <title>Characterization of fructooligosaccharide metabolism and fructooligosaccharide-degrading enzymes in human commensal butyrate producers.</title>
        <authorList>
            <person name="Tanno H."/>
            <person name="Fujii T."/>
            <person name="Hirano K."/>
            <person name="Maeno S."/>
            <person name="Tonozuka T."/>
            <person name="Sakamoto M."/>
            <person name="Ohkuma M."/>
            <person name="Tochio T."/>
            <person name="Endo A."/>
        </authorList>
    </citation>
    <scope>NUCLEOTIDE SEQUENCE</scope>
    <source>
        <strain evidence="8">JCM 17466</strain>
    </source>
</reference>
<dbReference type="Proteomes" id="UP000613208">
    <property type="component" value="Unassembled WGS sequence"/>
</dbReference>
<proteinExistence type="inferred from homology"/>
<comment type="similarity">
    <text evidence="2 5">Belongs to the RecX family.</text>
</comment>
<comment type="subcellular location">
    <subcellularLocation>
        <location evidence="1 5">Cytoplasm</location>
    </subcellularLocation>
</comment>
<keyword evidence="4 5" id="KW-0963">Cytoplasm</keyword>
<comment type="function">
    <text evidence="5">Modulates RecA activity.</text>
</comment>
<dbReference type="PANTHER" id="PTHR33602">
    <property type="entry name" value="REGULATORY PROTEIN RECX FAMILY PROTEIN"/>
    <property type="match status" value="1"/>
</dbReference>
<dbReference type="HAMAP" id="MF_01114">
    <property type="entry name" value="RecX"/>
    <property type="match status" value="1"/>
</dbReference>
<dbReference type="Pfam" id="PF02631">
    <property type="entry name" value="RecX_HTH2"/>
    <property type="match status" value="1"/>
</dbReference>
<dbReference type="GO" id="GO:0005737">
    <property type="term" value="C:cytoplasm"/>
    <property type="evidence" value="ECO:0007669"/>
    <property type="project" value="UniProtKB-SubCell"/>
</dbReference>
<sequence length="199" mass="24204">MQITRIEPKGQKQVRIFLDEERFCLLYLNEFRALGFQEDQELSSQEWTELCGLLLYRAKRKALALLKSRDRTRKELKERLLRLEYPERIAEEAVTYAESYGYINDEEYVRRYMEYRAVSRSALQIRQELMQKGIDSHIIERIWDEYEYDETAILEQQMEKRIRQKGPVTKENFQKYYGFFARKGFSSNSILYLLKKYKQ</sequence>
<dbReference type="InterPro" id="IPR053924">
    <property type="entry name" value="RecX_HTH_2nd"/>
</dbReference>
<name>A0A916QC18_9FIRM</name>
<organism evidence="8 9">
    <name type="scientific">Anaerostipes butyraticus</name>
    <dbReference type="NCBI Taxonomy" id="645466"/>
    <lineage>
        <taxon>Bacteria</taxon>
        <taxon>Bacillati</taxon>
        <taxon>Bacillota</taxon>
        <taxon>Clostridia</taxon>
        <taxon>Lachnospirales</taxon>
        <taxon>Lachnospiraceae</taxon>
        <taxon>Anaerostipes</taxon>
    </lineage>
</organism>
<accession>A0A916QC18</accession>
<evidence type="ECO:0000256" key="4">
    <source>
        <dbReference type="ARBA" id="ARBA00022490"/>
    </source>
</evidence>
<evidence type="ECO:0000259" key="7">
    <source>
        <dbReference type="Pfam" id="PF21982"/>
    </source>
</evidence>